<dbReference type="Pfam" id="PF01979">
    <property type="entry name" value="Amidohydro_1"/>
    <property type="match status" value="1"/>
</dbReference>
<accession>A0A381NPY7</accession>
<dbReference type="InterPro" id="IPR011059">
    <property type="entry name" value="Metal-dep_hydrolase_composite"/>
</dbReference>
<dbReference type="AlphaFoldDB" id="A0A381NPY7"/>
<dbReference type="SUPFAM" id="SSF51338">
    <property type="entry name" value="Composite domain of metallo-dependent hydrolases"/>
    <property type="match status" value="2"/>
</dbReference>
<dbReference type="InterPro" id="IPR006680">
    <property type="entry name" value="Amidohydro-rel"/>
</dbReference>
<evidence type="ECO:0000259" key="1">
    <source>
        <dbReference type="Pfam" id="PF01979"/>
    </source>
</evidence>
<reference evidence="2" key="1">
    <citation type="submission" date="2018-05" db="EMBL/GenBank/DDBJ databases">
        <authorList>
            <person name="Lanie J.A."/>
            <person name="Ng W.-L."/>
            <person name="Kazmierczak K.M."/>
            <person name="Andrzejewski T.M."/>
            <person name="Davidsen T.M."/>
            <person name="Wayne K.J."/>
            <person name="Tettelin H."/>
            <person name="Glass J.I."/>
            <person name="Rusch D."/>
            <person name="Podicherti R."/>
            <person name="Tsui H.-C.T."/>
            <person name="Winkler M.E."/>
        </authorList>
    </citation>
    <scope>NUCLEOTIDE SEQUENCE</scope>
</reference>
<dbReference type="Gene3D" id="3.20.20.140">
    <property type="entry name" value="Metal-dependent hydrolases"/>
    <property type="match status" value="1"/>
</dbReference>
<dbReference type="InterPro" id="IPR051781">
    <property type="entry name" value="Metallo-dep_Hydrolase"/>
</dbReference>
<dbReference type="SUPFAM" id="SSF51556">
    <property type="entry name" value="Metallo-dependent hydrolases"/>
    <property type="match status" value="1"/>
</dbReference>
<proteinExistence type="predicted"/>
<feature type="domain" description="Amidohydrolase-related" evidence="1">
    <location>
        <begin position="77"/>
        <end position="440"/>
    </location>
</feature>
<organism evidence="2">
    <name type="scientific">marine metagenome</name>
    <dbReference type="NCBI Taxonomy" id="408172"/>
    <lineage>
        <taxon>unclassified sequences</taxon>
        <taxon>metagenomes</taxon>
        <taxon>ecological metagenomes</taxon>
    </lineage>
</organism>
<protein>
    <recommendedName>
        <fullName evidence="1">Amidohydrolase-related domain-containing protein</fullName>
    </recommendedName>
</protein>
<dbReference type="PANTHER" id="PTHR43135:SF3">
    <property type="entry name" value="ALPHA-D-RIBOSE 1-METHYLPHOSPHONATE 5-TRIPHOSPHATE DIPHOSPHATASE"/>
    <property type="match status" value="1"/>
</dbReference>
<gene>
    <name evidence="2" type="ORF">METZ01_LOCUS9536</name>
</gene>
<evidence type="ECO:0000313" key="2">
    <source>
        <dbReference type="EMBL" id="SUZ56682.1"/>
    </source>
</evidence>
<dbReference type="EMBL" id="UINC01000518">
    <property type="protein sequence ID" value="SUZ56682.1"/>
    <property type="molecule type" value="Genomic_DNA"/>
</dbReference>
<dbReference type="GO" id="GO:0016810">
    <property type="term" value="F:hydrolase activity, acting on carbon-nitrogen (but not peptide) bonds"/>
    <property type="evidence" value="ECO:0007669"/>
    <property type="project" value="InterPro"/>
</dbReference>
<dbReference type="InterPro" id="IPR032466">
    <property type="entry name" value="Metal_Hydrolase"/>
</dbReference>
<sequence>MNVRLVLRLASTLLLTLCLTSAEAQVTVITAGQLVDPEAGTALANQTVVIENGIIQEVGGDLTIPDGARHLDLSALTVLPGLMDAHTHVASAYDADNSPDSDWGSLLEYNVEVSTAARSIQGFLAAQSYLDAGFTTIRDLGNAGNFADSAILNILSAEPIANTGQVKAYADPQPGQIGNVPGPTFFISGKILAPFGGQMRVSANSPEVALIDFFEADTRDEIRKAIRQNIHYGASWIKIIVDDEGFRPYMYSVEDIKFIIEEAGRAGVKVAAHSLNEEGARVAIEAGVASLEHGYEMSDELLELAKERGVVLVGCELGPGPDSHNALHHPGEIERIQDRLERAYRIGVELVFAADILRQTPGFTKGQLAIGAIDTWKAAGIPAADILRAMTTNSARLLGIEDQRGGIRQGMAADFIGTTGNPLDDIAVLKQVSFVMKDGVVFRRD</sequence>
<dbReference type="Gene3D" id="2.30.40.10">
    <property type="entry name" value="Urease, subunit C, domain 1"/>
    <property type="match status" value="1"/>
</dbReference>
<dbReference type="PANTHER" id="PTHR43135">
    <property type="entry name" value="ALPHA-D-RIBOSE 1-METHYLPHOSPHONATE 5-TRIPHOSPHATE DIPHOSPHATASE"/>
    <property type="match status" value="1"/>
</dbReference>
<name>A0A381NPY7_9ZZZZ</name>